<dbReference type="EMBL" id="CP139781">
    <property type="protein sequence ID" value="WRQ86278.1"/>
    <property type="molecule type" value="Genomic_DNA"/>
</dbReference>
<feature type="transmembrane region" description="Helical" evidence="1">
    <location>
        <begin position="209"/>
        <end position="226"/>
    </location>
</feature>
<keyword evidence="1" id="KW-1133">Transmembrane helix</keyword>
<proteinExistence type="predicted"/>
<evidence type="ECO:0000313" key="3">
    <source>
        <dbReference type="Proteomes" id="UP000738431"/>
    </source>
</evidence>
<protein>
    <submittedName>
        <fullName evidence="2">Uncharacterized protein</fullName>
    </submittedName>
</protein>
<evidence type="ECO:0000256" key="1">
    <source>
        <dbReference type="SAM" id="Phobius"/>
    </source>
</evidence>
<keyword evidence="1" id="KW-0472">Membrane</keyword>
<feature type="transmembrane region" description="Helical" evidence="1">
    <location>
        <begin position="64"/>
        <end position="83"/>
    </location>
</feature>
<accession>A0ABZ1C3I3</accession>
<keyword evidence="1" id="KW-0812">Transmembrane</keyword>
<dbReference type="RefSeq" id="WP_221031207.1">
    <property type="nucleotide sequence ID" value="NZ_CP139781.1"/>
</dbReference>
<reference evidence="2 3" key="1">
    <citation type="submission" date="2023-12" db="EMBL/GenBank/DDBJ databases">
        <title>Description of an unclassified Opitutus bacterium of Verrucomicrobiota.</title>
        <authorList>
            <person name="Zhang D.-F."/>
        </authorList>
    </citation>
    <scope>NUCLEOTIDE SEQUENCE [LARGE SCALE GENOMIC DNA]</scope>
    <source>
        <strain evidence="2 3">WL0086</strain>
    </source>
</reference>
<organism evidence="2 3">
    <name type="scientific">Actomonas aquatica</name>
    <dbReference type="NCBI Taxonomy" id="2866162"/>
    <lineage>
        <taxon>Bacteria</taxon>
        <taxon>Pseudomonadati</taxon>
        <taxon>Verrucomicrobiota</taxon>
        <taxon>Opitutia</taxon>
        <taxon>Opitutales</taxon>
        <taxon>Opitutaceae</taxon>
        <taxon>Actomonas</taxon>
    </lineage>
</organism>
<dbReference type="Proteomes" id="UP000738431">
    <property type="component" value="Chromosome"/>
</dbReference>
<name>A0ABZ1C3I3_9BACT</name>
<gene>
    <name evidence="2" type="ORF">K1X11_015795</name>
</gene>
<feature type="transmembrane region" description="Helical" evidence="1">
    <location>
        <begin position="182"/>
        <end position="203"/>
    </location>
</feature>
<evidence type="ECO:0000313" key="2">
    <source>
        <dbReference type="EMBL" id="WRQ86278.1"/>
    </source>
</evidence>
<feature type="transmembrane region" description="Helical" evidence="1">
    <location>
        <begin position="25"/>
        <end position="44"/>
    </location>
</feature>
<keyword evidence="3" id="KW-1185">Reference proteome</keyword>
<sequence>MSDSIVSSKPVAPWRAGLDGARANILPGLALQAVALAIVLGYYFAPGVAEALRGLTEVRARWGVGFSMLSTALAGGLIPWLYLRAMPATRSRYDLSQGVGLVLFWAAKGVEVHLLYAGMAALFGTEPSVGTVVLKSLLDQLVYGPFWAVPGMWLGYQWIEHRFNFAPVWARVRRRGWYGRDLLPVFIANLGIWAPTVALIYVLPVPLQLPMQNLVLCFFTLLMAHLSQRRSTEQEA</sequence>